<keyword evidence="17" id="KW-1185">Reference proteome</keyword>
<dbReference type="Proteomes" id="UP000663866">
    <property type="component" value="Unassembled WGS sequence"/>
</dbReference>
<dbReference type="PANTHER" id="PTHR11863">
    <property type="entry name" value="STEROL DESATURASE"/>
    <property type="match status" value="1"/>
</dbReference>
<evidence type="ECO:0000313" key="7">
    <source>
        <dbReference type="EMBL" id="CAF1042339.1"/>
    </source>
</evidence>
<dbReference type="Proteomes" id="UP000681967">
    <property type="component" value="Unassembled WGS sequence"/>
</dbReference>
<keyword evidence="4 5" id="KW-0472">Membrane</keyword>
<dbReference type="GO" id="GO:0008610">
    <property type="term" value="P:lipid biosynthetic process"/>
    <property type="evidence" value="ECO:0007669"/>
    <property type="project" value="InterPro"/>
</dbReference>
<name>A0A816U883_9BILA</name>
<evidence type="ECO:0000313" key="16">
    <source>
        <dbReference type="EMBL" id="CAF5029151.1"/>
    </source>
</evidence>
<dbReference type="Proteomes" id="UP000663834">
    <property type="component" value="Unassembled WGS sequence"/>
</dbReference>
<keyword evidence="3 5" id="KW-1133">Transmembrane helix</keyword>
<evidence type="ECO:0000313" key="8">
    <source>
        <dbReference type="EMBL" id="CAF1660696.1"/>
    </source>
</evidence>
<dbReference type="InterPro" id="IPR050307">
    <property type="entry name" value="Sterol_Desaturase_Related"/>
</dbReference>
<proteinExistence type="predicted"/>
<dbReference type="Pfam" id="PF04116">
    <property type="entry name" value="FA_hydroxylase"/>
    <property type="match status" value="1"/>
</dbReference>
<comment type="subcellular location">
    <subcellularLocation>
        <location evidence="1">Membrane</location>
    </subcellularLocation>
</comment>
<keyword evidence="2 5" id="KW-0812">Transmembrane</keyword>
<dbReference type="Proteomes" id="UP000681720">
    <property type="component" value="Unassembled WGS sequence"/>
</dbReference>
<gene>
    <name evidence="14" type="ORF">BYL167_LOCUS11661</name>
    <name evidence="7" type="ORF">CJN711_LOCUS4339</name>
    <name evidence="15" type="ORF">GIL414_LOCUS10451</name>
    <name evidence="8" type="ORF">KQP761_LOCUS31965</name>
    <name evidence="9" type="ORF">MBJ925_LOCUS9116</name>
    <name evidence="12" type="ORF">OVN521_LOCUS2621</name>
    <name evidence="16" type="ORF">SMN809_LOCUS58024</name>
    <name evidence="13" type="ORF">UXM345_LOCUS7156</name>
    <name evidence="10" type="ORF">WKI299_LOCUS11014</name>
    <name evidence="11" type="ORF">XDN619_LOCUS19488</name>
</gene>
<dbReference type="Proteomes" id="UP000663856">
    <property type="component" value="Unassembled WGS sequence"/>
</dbReference>
<feature type="transmembrane region" description="Helical" evidence="5">
    <location>
        <begin position="114"/>
        <end position="136"/>
    </location>
</feature>
<evidence type="ECO:0000256" key="5">
    <source>
        <dbReference type="SAM" id="Phobius"/>
    </source>
</evidence>
<feature type="transmembrane region" description="Helical" evidence="5">
    <location>
        <begin position="20"/>
        <end position="49"/>
    </location>
</feature>
<feature type="domain" description="Fatty acid hydroxylase" evidence="6">
    <location>
        <begin position="120"/>
        <end position="253"/>
    </location>
</feature>
<evidence type="ECO:0000313" key="11">
    <source>
        <dbReference type="EMBL" id="CAF2104775.1"/>
    </source>
</evidence>
<dbReference type="GO" id="GO:0016020">
    <property type="term" value="C:membrane"/>
    <property type="evidence" value="ECO:0007669"/>
    <property type="project" value="UniProtKB-SubCell"/>
</dbReference>
<sequence>MSILYDSIFSSTSFFQSDAWIFSVYIIVTYEIVFWLCNSFLIYIELFDISSIDQYRIQKHKKKLRFQPDIIRLMIQQTIHNQISFVFLTPSLYYIFNYFGHVDIQGVRPLWSTILFQIGLFILSEDTIFFWTHYLLHTPWLYKHIHKKHHVYKQPTGVTAVLSDPIEGIVTQFAVWFMPVLLKETHIFTLCLWVTIRVYQTVIAHSGYDLPYISTQYWLPELMPGALAHDFHHQHGKWSYGSFFSIWDQLMGTHRLSTSKTATK</sequence>
<evidence type="ECO:0000256" key="1">
    <source>
        <dbReference type="ARBA" id="ARBA00004370"/>
    </source>
</evidence>
<dbReference type="Proteomes" id="UP000663842">
    <property type="component" value="Unassembled WGS sequence"/>
</dbReference>
<evidence type="ECO:0000313" key="17">
    <source>
        <dbReference type="Proteomes" id="UP000663866"/>
    </source>
</evidence>
<dbReference type="Proteomes" id="UP000663887">
    <property type="component" value="Unassembled WGS sequence"/>
</dbReference>
<dbReference type="AlphaFoldDB" id="A0A816U883"/>
<dbReference type="EMBL" id="CAJOBF010000586">
    <property type="protein sequence ID" value="CAF3839915.1"/>
    <property type="molecule type" value="Genomic_DNA"/>
</dbReference>
<evidence type="ECO:0000259" key="6">
    <source>
        <dbReference type="Pfam" id="PF04116"/>
    </source>
</evidence>
<dbReference type="EMBL" id="CAJNOV010000889">
    <property type="protein sequence ID" value="CAF1042339.1"/>
    <property type="molecule type" value="Genomic_DNA"/>
</dbReference>
<evidence type="ECO:0000313" key="14">
    <source>
        <dbReference type="EMBL" id="CAF3963217.1"/>
    </source>
</evidence>
<dbReference type="InterPro" id="IPR006694">
    <property type="entry name" value="Fatty_acid_hydroxylase"/>
</dbReference>
<dbReference type="EMBL" id="CAJOBH010003714">
    <property type="protein sequence ID" value="CAF3963217.1"/>
    <property type="molecule type" value="Genomic_DNA"/>
</dbReference>
<dbReference type="EMBL" id="CAJOBJ010003750">
    <property type="protein sequence ID" value="CAF3976744.1"/>
    <property type="molecule type" value="Genomic_DNA"/>
</dbReference>
<evidence type="ECO:0000256" key="4">
    <source>
        <dbReference type="ARBA" id="ARBA00023136"/>
    </source>
</evidence>
<dbReference type="GO" id="GO:0016491">
    <property type="term" value="F:oxidoreductase activity"/>
    <property type="evidence" value="ECO:0007669"/>
    <property type="project" value="InterPro"/>
</dbReference>
<dbReference type="EMBL" id="CAJOBG010000209">
    <property type="protein sequence ID" value="CAF3777897.1"/>
    <property type="molecule type" value="Genomic_DNA"/>
</dbReference>
<organism evidence="11 18">
    <name type="scientific">Rotaria magnacalcarata</name>
    <dbReference type="NCBI Taxonomy" id="392030"/>
    <lineage>
        <taxon>Eukaryota</taxon>
        <taxon>Metazoa</taxon>
        <taxon>Spiralia</taxon>
        <taxon>Gnathifera</taxon>
        <taxon>Rotifera</taxon>
        <taxon>Eurotatoria</taxon>
        <taxon>Bdelloidea</taxon>
        <taxon>Philodinida</taxon>
        <taxon>Philodinidae</taxon>
        <taxon>Rotaria</taxon>
    </lineage>
</organism>
<dbReference type="Proteomes" id="UP000663855">
    <property type="component" value="Unassembled WGS sequence"/>
</dbReference>
<comment type="caution">
    <text evidence="11">The sequence shown here is derived from an EMBL/GenBank/DDBJ whole genome shotgun (WGS) entry which is preliminary data.</text>
</comment>
<dbReference type="EMBL" id="CAJNRF010004005">
    <property type="protein sequence ID" value="CAF2054995.1"/>
    <property type="molecule type" value="Genomic_DNA"/>
</dbReference>
<evidence type="ECO:0000256" key="3">
    <source>
        <dbReference type="ARBA" id="ARBA00022989"/>
    </source>
</evidence>
<dbReference type="EMBL" id="CAJOBI010215755">
    <property type="protein sequence ID" value="CAF5029151.1"/>
    <property type="molecule type" value="Genomic_DNA"/>
</dbReference>
<evidence type="ECO:0000313" key="18">
    <source>
        <dbReference type="Proteomes" id="UP000663887"/>
    </source>
</evidence>
<dbReference type="EMBL" id="CAJNRG010008521">
    <property type="protein sequence ID" value="CAF2104775.1"/>
    <property type="molecule type" value="Genomic_DNA"/>
</dbReference>
<protein>
    <recommendedName>
        <fullName evidence="6">Fatty acid hydroxylase domain-containing protein</fullName>
    </recommendedName>
</protein>
<evidence type="ECO:0000313" key="12">
    <source>
        <dbReference type="EMBL" id="CAF3777897.1"/>
    </source>
</evidence>
<dbReference type="Proteomes" id="UP000676336">
    <property type="component" value="Unassembled WGS sequence"/>
</dbReference>
<reference evidence="11" key="1">
    <citation type="submission" date="2021-02" db="EMBL/GenBank/DDBJ databases">
        <authorList>
            <person name="Nowell W R."/>
        </authorList>
    </citation>
    <scope>NUCLEOTIDE SEQUENCE</scope>
</reference>
<evidence type="ECO:0000313" key="15">
    <source>
        <dbReference type="EMBL" id="CAF3976744.1"/>
    </source>
</evidence>
<dbReference type="EMBL" id="CAJNRE010003415">
    <property type="protein sequence ID" value="CAF2018403.1"/>
    <property type="molecule type" value="Genomic_DNA"/>
</dbReference>
<dbReference type="OrthoDB" id="408954at2759"/>
<evidence type="ECO:0000256" key="2">
    <source>
        <dbReference type="ARBA" id="ARBA00022692"/>
    </source>
</evidence>
<evidence type="ECO:0000313" key="13">
    <source>
        <dbReference type="EMBL" id="CAF3839915.1"/>
    </source>
</evidence>
<evidence type="ECO:0000313" key="10">
    <source>
        <dbReference type="EMBL" id="CAF2054995.1"/>
    </source>
</evidence>
<dbReference type="EMBL" id="CAJNOW010017845">
    <property type="protein sequence ID" value="CAF1660696.1"/>
    <property type="molecule type" value="Genomic_DNA"/>
</dbReference>
<evidence type="ECO:0000313" key="9">
    <source>
        <dbReference type="EMBL" id="CAF2018403.1"/>
    </source>
</evidence>
<feature type="transmembrane region" description="Helical" evidence="5">
    <location>
        <begin position="70"/>
        <end position="94"/>
    </location>
</feature>
<dbReference type="Proteomes" id="UP000663824">
    <property type="component" value="Unassembled WGS sequence"/>
</dbReference>
<accession>A0A816U883</accession>
<dbReference type="GO" id="GO:0005506">
    <property type="term" value="F:iron ion binding"/>
    <property type="evidence" value="ECO:0007669"/>
    <property type="project" value="InterPro"/>
</dbReference>